<name>A0A4C1XCG6_EUMVA</name>
<proteinExistence type="predicted"/>
<reference evidence="1 2" key="1">
    <citation type="journal article" date="2019" name="Commun. Biol.">
        <title>The bagworm genome reveals a unique fibroin gene that provides high tensile strength.</title>
        <authorList>
            <person name="Kono N."/>
            <person name="Nakamura H."/>
            <person name="Ohtoshi R."/>
            <person name="Tomita M."/>
            <person name="Numata K."/>
            <person name="Arakawa K."/>
        </authorList>
    </citation>
    <scope>NUCLEOTIDE SEQUENCE [LARGE SCALE GENOMIC DNA]</scope>
</reference>
<sequence length="144" mass="16290">MFLRVNTNGSGFRPPIGRGDPWEICGVVRARARRRAPPQRKAGEILRRGAMSNRREMNTWKTIIIKIIHTNESLYFGTINVLFMCYRHSAPVACAAGPRYVWSLEAVSSSLSVVHYPPHFGHSTLIRVYGTRKTPERFKAAGVH</sequence>
<evidence type="ECO:0000313" key="2">
    <source>
        <dbReference type="Proteomes" id="UP000299102"/>
    </source>
</evidence>
<gene>
    <name evidence="1" type="ORF">EVAR_88358_1</name>
</gene>
<accession>A0A4C1XCG6</accession>
<dbReference type="AlphaFoldDB" id="A0A4C1XCG6"/>
<evidence type="ECO:0000313" key="1">
    <source>
        <dbReference type="EMBL" id="GBP60632.1"/>
    </source>
</evidence>
<comment type="caution">
    <text evidence="1">The sequence shown here is derived from an EMBL/GenBank/DDBJ whole genome shotgun (WGS) entry which is preliminary data.</text>
</comment>
<dbReference type="Proteomes" id="UP000299102">
    <property type="component" value="Unassembled WGS sequence"/>
</dbReference>
<organism evidence="1 2">
    <name type="scientific">Eumeta variegata</name>
    <name type="common">Bagworm moth</name>
    <name type="synonym">Eumeta japonica</name>
    <dbReference type="NCBI Taxonomy" id="151549"/>
    <lineage>
        <taxon>Eukaryota</taxon>
        <taxon>Metazoa</taxon>
        <taxon>Ecdysozoa</taxon>
        <taxon>Arthropoda</taxon>
        <taxon>Hexapoda</taxon>
        <taxon>Insecta</taxon>
        <taxon>Pterygota</taxon>
        <taxon>Neoptera</taxon>
        <taxon>Endopterygota</taxon>
        <taxon>Lepidoptera</taxon>
        <taxon>Glossata</taxon>
        <taxon>Ditrysia</taxon>
        <taxon>Tineoidea</taxon>
        <taxon>Psychidae</taxon>
        <taxon>Oiketicinae</taxon>
        <taxon>Eumeta</taxon>
    </lineage>
</organism>
<dbReference type="EMBL" id="BGZK01000792">
    <property type="protein sequence ID" value="GBP60632.1"/>
    <property type="molecule type" value="Genomic_DNA"/>
</dbReference>
<keyword evidence="2" id="KW-1185">Reference proteome</keyword>
<protein>
    <submittedName>
        <fullName evidence="1">Uncharacterized protein</fullName>
    </submittedName>
</protein>